<feature type="non-terminal residue" evidence="1">
    <location>
        <position position="1"/>
    </location>
</feature>
<dbReference type="Proteomes" id="UP000054337">
    <property type="component" value="Unassembled WGS sequence"/>
</dbReference>
<proteinExistence type="predicted"/>
<dbReference type="GeneID" id="26259375"/>
<evidence type="ECO:0000313" key="1">
    <source>
        <dbReference type="EMBL" id="EUN29857.1"/>
    </source>
</evidence>
<dbReference type="RefSeq" id="XP_014559469.1">
    <property type="nucleotide sequence ID" value="XM_014703983.1"/>
</dbReference>
<dbReference type="EMBL" id="KI968709">
    <property type="protein sequence ID" value="EUN29857.1"/>
    <property type="molecule type" value="Genomic_DNA"/>
</dbReference>
<name>W7F0T5_BIPV3</name>
<organism evidence="1 2">
    <name type="scientific">Bipolaris victoriae (strain FI3)</name>
    <name type="common">Victoria blight of oats agent</name>
    <name type="synonym">Cochliobolus victoriae</name>
    <dbReference type="NCBI Taxonomy" id="930091"/>
    <lineage>
        <taxon>Eukaryota</taxon>
        <taxon>Fungi</taxon>
        <taxon>Dikarya</taxon>
        <taxon>Ascomycota</taxon>
        <taxon>Pezizomycotina</taxon>
        <taxon>Dothideomycetes</taxon>
        <taxon>Pleosporomycetidae</taxon>
        <taxon>Pleosporales</taxon>
        <taxon>Pleosporineae</taxon>
        <taxon>Pleosporaceae</taxon>
        <taxon>Bipolaris</taxon>
    </lineage>
</organism>
<dbReference type="AlphaFoldDB" id="W7F0T5"/>
<accession>W7F0T5</accession>
<keyword evidence="2" id="KW-1185">Reference proteome</keyword>
<dbReference type="HOGENOM" id="CLU_2838026_0_0_1"/>
<evidence type="ECO:0000313" key="2">
    <source>
        <dbReference type="Proteomes" id="UP000054337"/>
    </source>
</evidence>
<sequence length="66" mass="7590">ILRRKEGIPSPQTLTLSPLTNLFFFHTSFLAPTFPLLRTLRHTHCLRDTNLKKSNKGKHVHASLQL</sequence>
<protein>
    <submittedName>
        <fullName evidence="1">Uncharacterized protein</fullName>
    </submittedName>
</protein>
<reference evidence="1 2" key="1">
    <citation type="journal article" date="2013" name="PLoS Genet.">
        <title>Comparative genome structure, secondary metabolite, and effector coding capacity across Cochliobolus pathogens.</title>
        <authorList>
            <person name="Condon B.J."/>
            <person name="Leng Y."/>
            <person name="Wu D."/>
            <person name="Bushley K.E."/>
            <person name="Ohm R.A."/>
            <person name="Otillar R."/>
            <person name="Martin J."/>
            <person name="Schackwitz W."/>
            <person name="Grimwood J."/>
            <person name="MohdZainudin N."/>
            <person name="Xue C."/>
            <person name="Wang R."/>
            <person name="Manning V.A."/>
            <person name="Dhillon B."/>
            <person name="Tu Z.J."/>
            <person name="Steffenson B.J."/>
            <person name="Salamov A."/>
            <person name="Sun H."/>
            <person name="Lowry S."/>
            <person name="LaButti K."/>
            <person name="Han J."/>
            <person name="Copeland A."/>
            <person name="Lindquist E."/>
            <person name="Barry K."/>
            <person name="Schmutz J."/>
            <person name="Baker S.E."/>
            <person name="Ciuffetti L.M."/>
            <person name="Grigoriev I.V."/>
            <person name="Zhong S."/>
            <person name="Turgeon B.G."/>
        </authorList>
    </citation>
    <scope>NUCLEOTIDE SEQUENCE [LARGE SCALE GENOMIC DNA]</scope>
    <source>
        <strain evidence="1 2">FI3</strain>
    </source>
</reference>
<gene>
    <name evidence="1" type="ORF">COCVIDRAFT_91576</name>
</gene>